<gene>
    <name evidence="2" type="ORF">ASPZODRAFT_168937</name>
</gene>
<sequence length="466" mass="52207">MSFARPPRPLREWLHLAAALNPTPARSSRSFHSTASRLATTRRPPRSPAAQRAQSQAPREVISRQPTKGDSSSQRNNGNVRGRFSSRLDPSMIPVLRRHAMMSGLGSWSESRNKEFDSVACAILQAMETNPPTKESLFAITKDTDIFVSVGHVLGAHDPNISSWVFHAAAEAGVGFPACVLAARYLRTTQLPMRTSLINRIERLALEHNYAQAILVHAKVLGMRKQYAEAVALLEKVQAMTFPSSALPSPSYDMTMMGLIEPPWELYAQFKEKLGDQEAVQQTREMAAEQYGDPVSLRICAGTRLHQGNLDGYMDYMLKAASGGDREACYRLANFYYRIYRGEYPIPGQKDSVGQDDASLSSSSSSSSPRPSLLTRLRYLLGHLRPRQDYRLLAIDWHFQACRLGSTRSAVILALFLREDRQLIDSEKCLAVAENDQSLSSLMKKLRSSWYDLDVRLAIPEEFLWV</sequence>
<reference evidence="3" key="1">
    <citation type="journal article" date="2017" name="Genome Biol.">
        <title>Comparative genomics reveals high biological diversity and specific adaptations in the industrially and medically important fungal genus Aspergillus.</title>
        <authorList>
            <person name="de Vries R.P."/>
            <person name="Riley R."/>
            <person name="Wiebenga A."/>
            <person name="Aguilar-Osorio G."/>
            <person name="Amillis S."/>
            <person name="Uchima C.A."/>
            <person name="Anderluh G."/>
            <person name="Asadollahi M."/>
            <person name="Askin M."/>
            <person name="Barry K."/>
            <person name="Battaglia E."/>
            <person name="Bayram O."/>
            <person name="Benocci T."/>
            <person name="Braus-Stromeyer S.A."/>
            <person name="Caldana C."/>
            <person name="Canovas D."/>
            <person name="Cerqueira G.C."/>
            <person name="Chen F."/>
            <person name="Chen W."/>
            <person name="Choi C."/>
            <person name="Clum A."/>
            <person name="Dos Santos R.A."/>
            <person name="Damasio A.R."/>
            <person name="Diallinas G."/>
            <person name="Emri T."/>
            <person name="Fekete E."/>
            <person name="Flipphi M."/>
            <person name="Freyberg S."/>
            <person name="Gallo A."/>
            <person name="Gournas C."/>
            <person name="Habgood R."/>
            <person name="Hainaut M."/>
            <person name="Harispe M.L."/>
            <person name="Henrissat B."/>
            <person name="Hilden K.S."/>
            <person name="Hope R."/>
            <person name="Hossain A."/>
            <person name="Karabika E."/>
            <person name="Karaffa L."/>
            <person name="Karanyi Z."/>
            <person name="Krasevec N."/>
            <person name="Kuo A."/>
            <person name="Kusch H."/>
            <person name="LaButti K."/>
            <person name="Lagendijk E.L."/>
            <person name="Lapidus A."/>
            <person name="Levasseur A."/>
            <person name="Lindquist E."/>
            <person name="Lipzen A."/>
            <person name="Logrieco A.F."/>
            <person name="MacCabe A."/>
            <person name="Maekelae M.R."/>
            <person name="Malavazi I."/>
            <person name="Melin P."/>
            <person name="Meyer V."/>
            <person name="Mielnichuk N."/>
            <person name="Miskei M."/>
            <person name="Molnar A.P."/>
            <person name="Mule G."/>
            <person name="Ngan C.Y."/>
            <person name="Orejas M."/>
            <person name="Orosz E."/>
            <person name="Ouedraogo J.P."/>
            <person name="Overkamp K.M."/>
            <person name="Park H.-S."/>
            <person name="Perrone G."/>
            <person name="Piumi F."/>
            <person name="Punt P.J."/>
            <person name="Ram A.F."/>
            <person name="Ramon A."/>
            <person name="Rauscher S."/>
            <person name="Record E."/>
            <person name="Riano-Pachon D.M."/>
            <person name="Robert V."/>
            <person name="Roehrig J."/>
            <person name="Ruller R."/>
            <person name="Salamov A."/>
            <person name="Salih N.S."/>
            <person name="Samson R.A."/>
            <person name="Sandor E."/>
            <person name="Sanguinetti M."/>
            <person name="Schuetze T."/>
            <person name="Sepcic K."/>
            <person name="Shelest E."/>
            <person name="Sherlock G."/>
            <person name="Sophianopoulou V."/>
            <person name="Squina F.M."/>
            <person name="Sun H."/>
            <person name="Susca A."/>
            <person name="Todd R.B."/>
            <person name="Tsang A."/>
            <person name="Unkles S.E."/>
            <person name="van de Wiele N."/>
            <person name="van Rossen-Uffink D."/>
            <person name="Oliveira J.V."/>
            <person name="Vesth T.C."/>
            <person name="Visser J."/>
            <person name="Yu J.-H."/>
            <person name="Zhou M."/>
            <person name="Andersen M.R."/>
            <person name="Archer D.B."/>
            <person name="Baker S.E."/>
            <person name="Benoit I."/>
            <person name="Brakhage A.A."/>
            <person name="Braus G.H."/>
            <person name="Fischer R."/>
            <person name="Frisvad J.C."/>
            <person name="Goldman G.H."/>
            <person name="Houbraken J."/>
            <person name="Oakley B."/>
            <person name="Pocsi I."/>
            <person name="Scazzocchio C."/>
            <person name="Seiboth B."/>
            <person name="vanKuyk P.A."/>
            <person name="Wortman J."/>
            <person name="Dyer P.S."/>
            <person name="Grigoriev I.V."/>
        </authorList>
    </citation>
    <scope>NUCLEOTIDE SEQUENCE [LARGE SCALE GENOMIC DNA]</scope>
    <source>
        <strain evidence="3">CBS 506.65</strain>
    </source>
</reference>
<feature type="region of interest" description="Disordered" evidence="1">
    <location>
        <begin position="348"/>
        <end position="371"/>
    </location>
</feature>
<dbReference type="GeneID" id="34613343"/>
<evidence type="ECO:0000256" key="1">
    <source>
        <dbReference type="SAM" id="MobiDB-lite"/>
    </source>
</evidence>
<feature type="compositionally biased region" description="Low complexity" evidence="1">
    <location>
        <begin position="33"/>
        <end position="59"/>
    </location>
</feature>
<evidence type="ECO:0000313" key="2">
    <source>
        <dbReference type="EMBL" id="OJJ44129.1"/>
    </source>
</evidence>
<dbReference type="InterPro" id="IPR011990">
    <property type="entry name" value="TPR-like_helical_dom_sf"/>
</dbReference>
<dbReference type="SUPFAM" id="SSF81901">
    <property type="entry name" value="HCP-like"/>
    <property type="match status" value="1"/>
</dbReference>
<dbReference type="Proteomes" id="UP000184188">
    <property type="component" value="Unassembled WGS sequence"/>
</dbReference>
<proteinExistence type="predicted"/>
<accession>A0A1L9SAJ9</accession>
<dbReference type="Gene3D" id="1.25.40.10">
    <property type="entry name" value="Tetratricopeptide repeat domain"/>
    <property type="match status" value="1"/>
</dbReference>
<evidence type="ECO:0000313" key="3">
    <source>
        <dbReference type="Proteomes" id="UP000184188"/>
    </source>
</evidence>
<dbReference type="OrthoDB" id="250175at2759"/>
<keyword evidence="3" id="KW-1185">Reference proteome</keyword>
<dbReference type="VEuPathDB" id="FungiDB:ASPZODRAFT_168937"/>
<organism evidence="2 3">
    <name type="scientific">Penicilliopsis zonata CBS 506.65</name>
    <dbReference type="NCBI Taxonomy" id="1073090"/>
    <lineage>
        <taxon>Eukaryota</taxon>
        <taxon>Fungi</taxon>
        <taxon>Dikarya</taxon>
        <taxon>Ascomycota</taxon>
        <taxon>Pezizomycotina</taxon>
        <taxon>Eurotiomycetes</taxon>
        <taxon>Eurotiomycetidae</taxon>
        <taxon>Eurotiales</taxon>
        <taxon>Aspergillaceae</taxon>
        <taxon>Penicilliopsis</taxon>
    </lineage>
</organism>
<dbReference type="EMBL" id="KV878349">
    <property type="protein sequence ID" value="OJJ44129.1"/>
    <property type="molecule type" value="Genomic_DNA"/>
</dbReference>
<name>A0A1L9SAJ9_9EURO</name>
<protein>
    <submittedName>
        <fullName evidence="2">Uncharacterized protein</fullName>
    </submittedName>
</protein>
<feature type="region of interest" description="Disordered" evidence="1">
    <location>
        <begin position="21"/>
        <end position="86"/>
    </location>
</feature>
<feature type="compositionally biased region" description="Low complexity" evidence="1">
    <location>
        <begin position="359"/>
        <end position="371"/>
    </location>
</feature>
<dbReference type="AlphaFoldDB" id="A0A1L9SAJ9"/>
<dbReference type="RefSeq" id="XP_022578639.1">
    <property type="nucleotide sequence ID" value="XM_022726879.1"/>
</dbReference>
<feature type="compositionally biased region" description="Polar residues" evidence="1">
    <location>
        <begin position="64"/>
        <end position="79"/>
    </location>
</feature>
<dbReference type="STRING" id="1073090.A0A1L9SAJ9"/>